<organism evidence="4">
    <name type="scientific">Salmonella enterica I</name>
    <dbReference type="NCBI Taxonomy" id="59201"/>
    <lineage>
        <taxon>Bacteria</taxon>
        <taxon>Pseudomonadati</taxon>
        <taxon>Pseudomonadota</taxon>
        <taxon>Gammaproteobacteria</taxon>
        <taxon>Enterobacterales</taxon>
        <taxon>Enterobacteriaceae</taxon>
        <taxon>Salmonella</taxon>
    </lineage>
</organism>
<reference evidence="4" key="2">
    <citation type="submission" date="2019-10" db="EMBL/GenBank/DDBJ databases">
        <authorList>
            <consortium name="NCBI Pathogen Detection Project"/>
        </authorList>
    </citation>
    <scope>NUCLEOTIDE SEQUENCE</scope>
    <source>
        <strain evidence="4">Salmonella enterica</strain>
    </source>
</reference>
<gene>
    <name evidence="2" type="ORF">GB037_00995</name>
    <name evidence="6" type="ORF">GB614_06300</name>
    <name evidence="3" type="ORF">GBV61_06855</name>
    <name evidence="1" type="ORF">GBX92_05375</name>
    <name evidence="4" type="ORF">GBY45_06355</name>
    <name evidence="5" type="ORF">GBZ53_06800</name>
</gene>
<evidence type="ECO:0000313" key="1">
    <source>
        <dbReference type="EMBL" id="HAB1649514.1"/>
    </source>
</evidence>
<evidence type="ECO:0000313" key="6">
    <source>
        <dbReference type="EMBL" id="HAB6333927.1"/>
    </source>
</evidence>
<evidence type="ECO:0000313" key="3">
    <source>
        <dbReference type="EMBL" id="HAB3818960.1"/>
    </source>
</evidence>
<evidence type="ECO:0000313" key="4">
    <source>
        <dbReference type="EMBL" id="HAB4030818.1"/>
    </source>
</evidence>
<dbReference type="EMBL" id="DAAGVC010000002">
    <property type="protein sequence ID" value="HAB4677902.1"/>
    <property type="molecule type" value="Genomic_DNA"/>
</dbReference>
<dbReference type="EMBL" id="DAAGNR010000002">
    <property type="protein sequence ID" value="HAB3818960.1"/>
    <property type="molecule type" value="Genomic_DNA"/>
</dbReference>
<dbReference type="AlphaFoldDB" id="A0A6Y1TJY8"/>
<protein>
    <submittedName>
        <fullName evidence="4">Uncharacterized protein</fullName>
    </submittedName>
</protein>
<name>A0A6Y1TJY8_SALET</name>
<evidence type="ECO:0000313" key="2">
    <source>
        <dbReference type="EMBL" id="HAB2007418.1"/>
    </source>
</evidence>
<comment type="caution">
    <text evidence="4">The sequence shown here is derived from an EMBL/GenBank/DDBJ whole genome shotgun (WGS) entry which is preliminary data.</text>
</comment>
<dbReference type="EMBL" id="DAAFYI010000002">
    <property type="protein sequence ID" value="HAB2007418.1"/>
    <property type="molecule type" value="Genomic_DNA"/>
</dbReference>
<evidence type="ECO:0000313" key="5">
    <source>
        <dbReference type="EMBL" id="HAB4677902.1"/>
    </source>
</evidence>
<dbReference type="EMBL" id="DAAFVE010000002">
    <property type="protein sequence ID" value="HAB1649514.1"/>
    <property type="molecule type" value="Genomic_DNA"/>
</dbReference>
<dbReference type="EMBL" id="DAAGPO010000002">
    <property type="protein sequence ID" value="HAB4030818.1"/>
    <property type="molecule type" value="Genomic_DNA"/>
</dbReference>
<proteinExistence type="predicted"/>
<reference evidence="4" key="1">
    <citation type="journal article" date="2018" name="Genome Biol.">
        <title>SKESA: strategic k-mer extension for scrupulous assemblies.</title>
        <authorList>
            <person name="Souvorov A."/>
            <person name="Agarwala R."/>
            <person name="Lipman D.J."/>
        </authorList>
    </citation>
    <scope>NUCLEOTIDE SEQUENCE</scope>
    <source>
        <strain evidence="4">Salmonella enterica</strain>
    </source>
</reference>
<accession>A0A6Y1TJY8</accession>
<sequence>MNSILLSLIVHATAGLNRLYTAMSSRQSEWFTNRSGHSSFRPEVVPDNGGFKAVISRRTGYSPRDWQYQQCATAGRFTSARMAMKAGREMAQQLAGLRYRFD</sequence>
<dbReference type="EMBL" id="DAAHJG010000002">
    <property type="protein sequence ID" value="HAB6333927.1"/>
    <property type="molecule type" value="Genomic_DNA"/>
</dbReference>